<proteinExistence type="predicted"/>
<dbReference type="Proteomes" id="UP001159363">
    <property type="component" value="Chromosome 3"/>
</dbReference>
<evidence type="ECO:0000313" key="1">
    <source>
        <dbReference type="EMBL" id="KAJ8891009.1"/>
    </source>
</evidence>
<dbReference type="PANTHER" id="PTHR22754:SF32">
    <property type="entry name" value="DISCO-INTERACTING PROTEIN 2"/>
    <property type="match status" value="1"/>
</dbReference>
<accession>A0ABQ9I436</accession>
<dbReference type="PANTHER" id="PTHR22754">
    <property type="entry name" value="DISCO-INTERACTING PROTEIN 2 DIP2 -RELATED"/>
    <property type="match status" value="1"/>
</dbReference>
<name>A0ABQ9I436_9NEOP</name>
<evidence type="ECO:0000313" key="2">
    <source>
        <dbReference type="Proteomes" id="UP001159363"/>
    </source>
</evidence>
<organism evidence="1 2">
    <name type="scientific">Dryococelus australis</name>
    <dbReference type="NCBI Taxonomy" id="614101"/>
    <lineage>
        <taxon>Eukaryota</taxon>
        <taxon>Metazoa</taxon>
        <taxon>Ecdysozoa</taxon>
        <taxon>Arthropoda</taxon>
        <taxon>Hexapoda</taxon>
        <taxon>Insecta</taxon>
        <taxon>Pterygota</taxon>
        <taxon>Neoptera</taxon>
        <taxon>Polyneoptera</taxon>
        <taxon>Phasmatodea</taxon>
        <taxon>Verophasmatodea</taxon>
        <taxon>Anareolatae</taxon>
        <taxon>Phasmatidae</taxon>
        <taxon>Eurycanthinae</taxon>
        <taxon>Dryococelus</taxon>
    </lineage>
</organism>
<dbReference type="InterPro" id="IPR042099">
    <property type="entry name" value="ANL_N_sf"/>
</dbReference>
<comment type="caution">
    <text evidence="1">The sequence shown here is derived from an EMBL/GenBank/DDBJ whole genome shotgun (WGS) entry which is preliminary data.</text>
</comment>
<sequence>MPVSEREREREREGIYFCSGTPERVKSGRHVIGVMELCTKGLGSSVNQLKQRGVNLGCVRTCVVVAEERPRITLTTSFSKLFSALGLSPRAVSTSFGCRVNVAICLQGASSPEPSTVYVDLRALRNDRVSLVERGSPHSLCLMESGKLLPGVKVIIANPETKGQCGDSHLGEVCSRLCSLTTIAYFSLVPDSKTFPVSCWCRALFTL</sequence>
<reference evidence="1 2" key="1">
    <citation type="submission" date="2023-02" db="EMBL/GenBank/DDBJ databases">
        <title>LHISI_Scaffold_Assembly.</title>
        <authorList>
            <person name="Stuart O.P."/>
            <person name="Cleave R."/>
            <person name="Magrath M.J.L."/>
            <person name="Mikheyev A.S."/>
        </authorList>
    </citation>
    <scope>NUCLEOTIDE SEQUENCE [LARGE SCALE GENOMIC DNA]</scope>
    <source>
        <strain evidence="1">Daus_M_001</strain>
        <tissue evidence="1">Leg muscle</tissue>
    </source>
</reference>
<dbReference type="EMBL" id="JARBHB010000003">
    <property type="protein sequence ID" value="KAJ8891009.1"/>
    <property type="molecule type" value="Genomic_DNA"/>
</dbReference>
<keyword evidence="2" id="KW-1185">Reference proteome</keyword>
<dbReference type="Gene3D" id="3.40.50.12780">
    <property type="entry name" value="N-terminal domain of ligase-like"/>
    <property type="match status" value="1"/>
</dbReference>
<protein>
    <submittedName>
        <fullName evidence="1">Uncharacterized protein</fullName>
    </submittedName>
</protein>
<gene>
    <name evidence="1" type="ORF">PR048_010518</name>
</gene>